<keyword evidence="3 5" id="KW-0067">ATP-binding</keyword>
<evidence type="ECO:0000313" key="5">
    <source>
        <dbReference type="EMBL" id="NDY41963.1"/>
    </source>
</evidence>
<evidence type="ECO:0000259" key="4">
    <source>
        <dbReference type="PROSITE" id="PS50893"/>
    </source>
</evidence>
<keyword evidence="2" id="KW-0547">Nucleotide-binding</keyword>
<sequence length="237" mass="25903">MHLACRGLTFRYPGADAPVFRGLDWALDVPGLHALFGFSGCGKSTLARLLARELAPQAGECTAPPGGPVLYAHNAERLPGWQTVAAHLDSVTPAPSRRLLDDLVAAYDLAPVTGHRFGALSMGQKNRVNLVRYLVQPFAVLILDEILANVDEPMRERILGDLKRRFPDRLLLYISHNALEVARYCRRVHVVPHARGGVRRLRSLDALDRPGGGEPAPDAAVQRVVYDVLRAASREAA</sequence>
<dbReference type="InterPro" id="IPR027417">
    <property type="entry name" value="P-loop_NTPase"/>
</dbReference>
<dbReference type="PROSITE" id="PS50893">
    <property type="entry name" value="ABC_TRANSPORTER_2"/>
    <property type="match status" value="1"/>
</dbReference>
<evidence type="ECO:0000256" key="1">
    <source>
        <dbReference type="ARBA" id="ARBA00022448"/>
    </source>
</evidence>
<dbReference type="InterPro" id="IPR050095">
    <property type="entry name" value="ECF_ABC_transporter_ATP-bd"/>
</dbReference>
<protein>
    <submittedName>
        <fullName evidence="5">ATP-binding cassette domain-containing protein</fullName>
    </submittedName>
</protein>
<dbReference type="InterPro" id="IPR003439">
    <property type="entry name" value="ABC_transporter-like_ATP-bd"/>
</dbReference>
<keyword evidence="1" id="KW-0813">Transport</keyword>
<dbReference type="Pfam" id="PF00005">
    <property type="entry name" value="ABC_tran"/>
    <property type="match status" value="1"/>
</dbReference>
<feature type="domain" description="ABC transporter" evidence="4">
    <location>
        <begin position="3"/>
        <end position="220"/>
    </location>
</feature>
<evidence type="ECO:0000256" key="3">
    <source>
        <dbReference type="ARBA" id="ARBA00022840"/>
    </source>
</evidence>
<dbReference type="AlphaFoldDB" id="A0A6N9TPD9"/>
<dbReference type="PANTHER" id="PTHR43553:SF3">
    <property type="entry name" value="ABC TRANSPORTER ATP-BINDING PROTEIN MODF"/>
    <property type="match status" value="1"/>
</dbReference>
<organism evidence="5 6">
    <name type="scientific">Dissulfurirhabdus thermomarina</name>
    <dbReference type="NCBI Taxonomy" id="1765737"/>
    <lineage>
        <taxon>Bacteria</taxon>
        <taxon>Deltaproteobacteria</taxon>
        <taxon>Dissulfurirhabdaceae</taxon>
        <taxon>Dissulfurirhabdus</taxon>
    </lineage>
</organism>
<dbReference type="GO" id="GO:0042626">
    <property type="term" value="F:ATPase-coupled transmembrane transporter activity"/>
    <property type="evidence" value="ECO:0007669"/>
    <property type="project" value="TreeGrafter"/>
</dbReference>
<name>A0A6N9TPD9_DISTH</name>
<dbReference type="SMART" id="SM00382">
    <property type="entry name" value="AAA"/>
    <property type="match status" value="1"/>
</dbReference>
<dbReference type="GO" id="GO:0016887">
    <property type="term" value="F:ATP hydrolysis activity"/>
    <property type="evidence" value="ECO:0007669"/>
    <property type="project" value="InterPro"/>
</dbReference>
<dbReference type="EMBL" id="JAAGRR010000027">
    <property type="protein sequence ID" value="NDY41963.1"/>
    <property type="molecule type" value="Genomic_DNA"/>
</dbReference>
<accession>A0A6N9TPD9</accession>
<dbReference type="SUPFAM" id="SSF52540">
    <property type="entry name" value="P-loop containing nucleoside triphosphate hydrolases"/>
    <property type="match status" value="1"/>
</dbReference>
<reference evidence="5 6" key="1">
    <citation type="submission" date="2020-02" db="EMBL/GenBank/DDBJ databases">
        <title>Comparative genomics of sulfur disproportionating microorganisms.</title>
        <authorList>
            <person name="Ward L.M."/>
            <person name="Bertran E."/>
            <person name="Johnston D.T."/>
        </authorList>
    </citation>
    <scope>NUCLEOTIDE SEQUENCE [LARGE SCALE GENOMIC DNA]</scope>
    <source>
        <strain evidence="5 6">DSM 100025</strain>
    </source>
</reference>
<dbReference type="PANTHER" id="PTHR43553">
    <property type="entry name" value="HEAVY METAL TRANSPORTER"/>
    <property type="match status" value="1"/>
</dbReference>
<dbReference type="Gene3D" id="3.40.50.300">
    <property type="entry name" value="P-loop containing nucleotide triphosphate hydrolases"/>
    <property type="match status" value="1"/>
</dbReference>
<dbReference type="GO" id="GO:0005524">
    <property type="term" value="F:ATP binding"/>
    <property type="evidence" value="ECO:0007669"/>
    <property type="project" value="UniProtKB-KW"/>
</dbReference>
<proteinExistence type="predicted"/>
<comment type="caution">
    <text evidence="5">The sequence shown here is derived from an EMBL/GenBank/DDBJ whole genome shotgun (WGS) entry which is preliminary data.</text>
</comment>
<evidence type="ECO:0000256" key="2">
    <source>
        <dbReference type="ARBA" id="ARBA00022741"/>
    </source>
</evidence>
<gene>
    <name evidence="5" type="ORF">G3N55_03750</name>
</gene>
<evidence type="ECO:0000313" key="6">
    <source>
        <dbReference type="Proteomes" id="UP000469346"/>
    </source>
</evidence>
<dbReference type="GO" id="GO:0043190">
    <property type="term" value="C:ATP-binding cassette (ABC) transporter complex"/>
    <property type="evidence" value="ECO:0007669"/>
    <property type="project" value="TreeGrafter"/>
</dbReference>
<dbReference type="RefSeq" id="WP_163298114.1">
    <property type="nucleotide sequence ID" value="NZ_JAAGRR010000027.1"/>
</dbReference>
<dbReference type="Proteomes" id="UP000469346">
    <property type="component" value="Unassembled WGS sequence"/>
</dbReference>
<dbReference type="InterPro" id="IPR003593">
    <property type="entry name" value="AAA+_ATPase"/>
</dbReference>
<keyword evidence="6" id="KW-1185">Reference proteome</keyword>